<dbReference type="PROSITE" id="PS51585">
    <property type="entry name" value="SAM_MT_TPMT"/>
    <property type="match status" value="1"/>
</dbReference>
<dbReference type="FunFam" id="3.40.50.150:FF:000101">
    <property type="entry name" value="Thiopurine S-methyltransferase"/>
    <property type="match status" value="1"/>
</dbReference>
<evidence type="ECO:0000313" key="11">
    <source>
        <dbReference type="Proteomes" id="UP000175973"/>
    </source>
</evidence>
<dbReference type="CDD" id="cd02440">
    <property type="entry name" value="AdoMet_MTases"/>
    <property type="match status" value="1"/>
</dbReference>
<dbReference type="SUPFAM" id="SSF53335">
    <property type="entry name" value="S-adenosyl-L-methionine-dependent methyltransferases"/>
    <property type="match status" value="1"/>
</dbReference>
<keyword evidence="6 9" id="KW-0489">Methyltransferase</keyword>
<dbReference type="NCBIfam" id="TIGR03840">
    <property type="entry name" value="TMPT_Se_Te"/>
    <property type="match status" value="1"/>
</dbReference>
<dbReference type="GO" id="GO:0005737">
    <property type="term" value="C:cytoplasm"/>
    <property type="evidence" value="ECO:0007669"/>
    <property type="project" value="UniProtKB-SubCell"/>
</dbReference>
<dbReference type="InterPro" id="IPR025835">
    <property type="entry name" value="Thiopurine_S-MeTrfase"/>
</dbReference>
<comment type="subcellular location">
    <subcellularLocation>
        <location evidence="2 9">Cytoplasm</location>
    </subcellularLocation>
</comment>
<sequence length="213" mass="23628">MDAQFWNMKWQKNQIGFHLSAVNPLLVKYFPVLGLQEGARVFVPLCGKTLDIHWLLQRGINVVGVELSQIAVEQLFSELGITPQISHIAPNMLCFQAENVNIFVGDIFTLSRKLLGNVQAIYDRAALVALPPAMRATYAEHLLDISSKAKQLLVTLEYDQTCIAGPPFSVTQQDIQQYYGAEYAIRCLENTSFSGGLKGGTPATESVWSLQPE</sequence>
<evidence type="ECO:0000256" key="4">
    <source>
        <dbReference type="ARBA" id="ARBA00011905"/>
    </source>
</evidence>
<dbReference type="NCBIfam" id="NF009732">
    <property type="entry name" value="PRK13255.1"/>
    <property type="match status" value="1"/>
</dbReference>
<dbReference type="PANTHER" id="PTHR10259:SF11">
    <property type="entry name" value="THIOPURINE S-METHYLTRANSFERASE"/>
    <property type="match status" value="1"/>
</dbReference>
<comment type="catalytic activity">
    <reaction evidence="1 9">
        <text>S-adenosyl-L-methionine + a thiopurine = S-adenosyl-L-homocysteine + a thiopurine S-methylether.</text>
        <dbReference type="EC" id="2.1.1.67"/>
    </reaction>
</comment>
<dbReference type="GO" id="GO:0010038">
    <property type="term" value="P:response to metal ion"/>
    <property type="evidence" value="ECO:0007669"/>
    <property type="project" value="InterPro"/>
</dbReference>
<dbReference type="Gene3D" id="3.40.50.150">
    <property type="entry name" value="Vaccinia Virus protein VP39"/>
    <property type="match status" value="1"/>
</dbReference>
<dbReference type="InterPro" id="IPR022474">
    <property type="entry name" value="Thiopur_S-MeTfrase_Se/Te_detox"/>
</dbReference>
<dbReference type="EMBL" id="CP015164">
    <property type="protein sequence ID" value="AOW46286.1"/>
    <property type="molecule type" value="Genomic_DNA"/>
</dbReference>
<dbReference type="HAMAP" id="MF_00812">
    <property type="entry name" value="Thiopur_methtran"/>
    <property type="match status" value="1"/>
</dbReference>
<dbReference type="Pfam" id="PF05724">
    <property type="entry name" value="TPMT"/>
    <property type="match status" value="1"/>
</dbReference>
<dbReference type="EC" id="2.1.1.67" evidence="4 9"/>
<feature type="binding site" evidence="9">
    <location>
        <position position="66"/>
    </location>
    <ligand>
        <name>S-adenosyl-L-methionine</name>
        <dbReference type="ChEBI" id="CHEBI:59789"/>
    </ligand>
</feature>
<evidence type="ECO:0000256" key="2">
    <source>
        <dbReference type="ARBA" id="ARBA00004496"/>
    </source>
</evidence>
<gene>
    <name evidence="9" type="primary">tpm</name>
    <name evidence="10" type="ORF">A4S02_05260</name>
</gene>
<feature type="binding site" evidence="9">
    <location>
        <position position="10"/>
    </location>
    <ligand>
        <name>S-adenosyl-L-methionine</name>
        <dbReference type="ChEBI" id="CHEBI:59789"/>
    </ligand>
</feature>
<dbReference type="PIRSF" id="PIRSF023956">
    <property type="entry name" value="Thiopurine_S-methyltransferase"/>
    <property type="match status" value="1"/>
</dbReference>
<keyword evidence="11" id="KW-1185">Reference proteome</keyword>
<keyword evidence="5 9" id="KW-0963">Cytoplasm</keyword>
<dbReference type="Proteomes" id="UP000175973">
    <property type="component" value="Chromosome"/>
</dbReference>
<feature type="binding site" evidence="9">
    <location>
        <position position="124"/>
    </location>
    <ligand>
        <name>S-adenosyl-L-methionine</name>
        <dbReference type="ChEBI" id="CHEBI:59789"/>
    </ligand>
</feature>
<keyword evidence="8 9" id="KW-0949">S-adenosyl-L-methionine</keyword>
<dbReference type="KEGG" id="aasc:A4S02_05260"/>
<dbReference type="AlphaFoldDB" id="A0A1D8QVC1"/>
<evidence type="ECO:0000313" key="10">
    <source>
        <dbReference type="EMBL" id="AOW46286.1"/>
    </source>
</evidence>
<name>A0A1D8QVC1_9PROT</name>
<proteinExistence type="inferred from homology"/>
<dbReference type="InterPro" id="IPR008854">
    <property type="entry name" value="TPMT"/>
</dbReference>
<evidence type="ECO:0000256" key="9">
    <source>
        <dbReference type="HAMAP-Rule" id="MF_00812"/>
    </source>
</evidence>
<evidence type="ECO:0000256" key="6">
    <source>
        <dbReference type="ARBA" id="ARBA00022603"/>
    </source>
</evidence>
<organism evidence="10 11">
    <name type="scientific">Acetobacter ascendens</name>
    <dbReference type="NCBI Taxonomy" id="481146"/>
    <lineage>
        <taxon>Bacteria</taxon>
        <taxon>Pseudomonadati</taxon>
        <taxon>Pseudomonadota</taxon>
        <taxon>Alphaproteobacteria</taxon>
        <taxon>Acetobacterales</taxon>
        <taxon>Acetobacteraceae</taxon>
        <taxon>Acetobacter</taxon>
    </lineage>
</organism>
<feature type="binding site" evidence="9">
    <location>
        <position position="45"/>
    </location>
    <ligand>
        <name>S-adenosyl-L-methionine</name>
        <dbReference type="ChEBI" id="CHEBI:59789"/>
    </ligand>
</feature>
<evidence type="ECO:0000256" key="7">
    <source>
        <dbReference type="ARBA" id="ARBA00022679"/>
    </source>
</evidence>
<dbReference type="RefSeq" id="WP_070323162.1">
    <property type="nucleotide sequence ID" value="NZ_CP015164.1"/>
</dbReference>
<protein>
    <recommendedName>
        <fullName evidence="4 9">Thiopurine S-methyltransferase</fullName>
        <ecNumber evidence="4 9">2.1.1.67</ecNumber>
    </recommendedName>
    <alternativeName>
        <fullName evidence="9">Thiopurine methyltransferase</fullName>
    </alternativeName>
</protein>
<dbReference type="GO" id="GO:0032259">
    <property type="term" value="P:methylation"/>
    <property type="evidence" value="ECO:0007669"/>
    <property type="project" value="UniProtKB-KW"/>
</dbReference>
<dbReference type="PANTHER" id="PTHR10259">
    <property type="entry name" value="THIOPURINE S-METHYLTRANSFERASE"/>
    <property type="match status" value="1"/>
</dbReference>
<keyword evidence="7 9" id="KW-0808">Transferase</keyword>
<comment type="similarity">
    <text evidence="3 9">Belongs to the class I-like SAM-binding methyltransferase superfamily. TPMT family.</text>
</comment>
<dbReference type="InterPro" id="IPR029063">
    <property type="entry name" value="SAM-dependent_MTases_sf"/>
</dbReference>
<evidence type="ECO:0000256" key="5">
    <source>
        <dbReference type="ARBA" id="ARBA00022490"/>
    </source>
</evidence>
<evidence type="ECO:0000256" key="3">
    <source>
        <dbReference type="ARBA" id="ARBA00008145"/>
    </source>
</evidence>
<evidence type="ECO:0000256" key="1">
    <source>
        <dbReference type="ARBA" id="ARBA00000903"/>
    </source>
</evidence>
<accession>A0A1D8QVC1</accession>
<dbReference type="GO" id="GO:0008119">
    <property type="term" value="F:thiopurine S-methyltransferase activity"/>
    <property type="evidence" value="ECO:0007669"/>
    <property type="project" value="UniProtKB-UniRule"/>
</dbReference>
<evidence type="ECO:0000256" key="8">
    <source>
        <dbReference type="ARBA" id="ARBA00022691"/>
    </source>
</evidence>
<reference evidence="11" key="1">
    <citation type="submission" date="2016-04" db="EMBL/GenBank/DDBJ databases">
        <authorList>
            <person name="Jeon C.O."/>
            <person name="Cho G.Y."/>
            <person name="Jeong H.I."/>
            <person name="Kim K.H."/>
        </authorList>
    </citation>
    <scope>NUCLEOTIDE SEQUENCE [LARGE SCALE GENOMIC DNA]</scope>
    <source>
        <strain evidence="11">LMG 1590</strain>
    </source>
</reference>